<reference evidence="3" key="1">
    <citation type="submission" date="2017-01" db="EMBL/GenBank/DDBJ databases">
        <title>Comparative genomics of anhydrobiosis in the tardigrade Hypsibius dujardini.</title>
        <authorList>
            <person name="Yoshida Y."/>
            <person name="Koutsovoulos G."/>
            <person name="Laetsch D."/>
            <person name="Stevens L."/>
            <person name="Kumar S."/>
            <person name="Horikawa D."/>
            <person name="Ishino K."/>
            <person name="Komine S."/>
            <person name="Tomita M."/>
            <person name="Blaxter M."/>
            <person name="Arakawa K."/>
        </authorList>
    </citation>
    <scope>NUCLEOTIDE SEQUENCE [LARGE SCALE GENOMIC DNA]</scope>
    <source>
        <strain evidence="3">Z151</strain>
    </source>
</reference>
<evidence type="ECO:0000313" key="2">
    <source>
        <dbReference type="EMBL" id="OQV13460.1"/>
    </source>
</evidence>
<feature type="region of interest" description="Disordered" evidence="1">
    <location>
        <begin position="60"/>
        <end position="81"/>
    </location>
</feature>
<keyword evidence="3" id="KW-1185">Reference proteome</keyword>
<accession>A0A1W0WE34</accession>
<dbReference type="EMBL" id="MTYJ01000123">
    <property type="protein sequence ID" value="OQV13460.1"/>
    <property type="molecule type" value="Genomic_DNA"/>
</dbReference>
<protein>
    <submittedName>
        <fullName evidence="2">Uncharacterized protein</fullName>
    </submittedName>
</protein>
<gene>
    <name evidence="2" type="ORF">BV898_12312</name>
</gene>
<dbReference type="Proteomes" id="UP000192578">
    <property type="component" value="Unassembled WGS sequence"/>
</dbReference>
<organism evidence="2 3">
    <name type="scientific">Hypsibius exemplaris</name>
    <name type="common">Freshwater tardigrade</name>
    <dbReference type="NCBI Taxonomy" id="2072580"/>
    <lineage>
        <taxon>Eukaryota</taxon>
        <taxon>Metazoa</taxon>
        <taxon>Ecdysozoa</taxon>
        <taxon>Tardigrada</taxon>
        <taxon>Eutardigrada</taxon>
        <taxon>Parachela</taxon>
        <taxon>Hypsibioidea</taxon>
        <taxon>Hypsibiidae</taxon>
        <taxon>Hypsibius</taxon>
    </lineage>
</organism>
<proteinExistence type="predicted"/>
<evidence type="ECO:0000313" key="3">
    <source>
        <dbReference type="Proteomes" id="UP000192578"/>
    </source>
</evidence>
<evidence type="ECO:0000256" key="1">
    <source>
        <dbReference type="SAM" id="MobiDB-lite"/>
    </source>
</evidence>
<name>A0A1W0WE34_HYPEX</name>
<dbReference type="AlphaFoldDB" id="A0A1W0WE34"/>
<comment type="caution">
    <text evidence="2">The sequence shown here is derived from an EMBL/GenBank/DDBJ whole genome shotgun (WGS) entry which is preliminary data.</text>
</comment>
<dbReference type="OrthoDB" id="10504128at2759"/>
<sequence>MLALMVPGLIILLVDHHNRMEEEMFMAHLKKNPNLTQRVDANGKPLGPEAQGVGLVGLFRHDHHTDHDHGSGEKHPAEPPK</sequence>